<dbReference type="GeneID" id="8444770"/>
<feature type="region of interest" description="Disordered" evidence="1">
    <location>
        <begin position="142"/>
        <end position="167"/>
    </location>
</feature>
<feature type="region of interest" description="Disordered" evidence="1">
    <location>
        <begin position="15"/>
        <end position="52"/>
    </location>
</feature>
<keyword evidence="3" id="KW-1185">Reference proteome</keyword>
<evidence type="ECO:0000313" key="2">
    <source>
        <dbReference type="EMBL" id="EEP79221.1"/>
    </source>
</evidence>
<dbReference type="EMBL" id="CH476616">
    <property type="protein sequence ID" value="EEP79221.1"/>
    <property type="molecule type" value="Genomic_DNA"/>
</dbReference>
<dbReference type="VEuPathDB" id="FungiDB:UREG_04067"/>
<evidence type="ECO:0000313" key="3">
    <source>
        <dbReference type="Proteomes" id="UP000002058"/>
    </source>
</evidence>
<gene>
    <name evidence="2" type="ORF">UREG_04067</name>
</gene>
<dbReference type="HOGENOM" id="CLU_1205551_0_0_1"/>
<accession>C4JMK9</accession>
<name>C4JMK9_UNCRE</name>
<dbReference type="Proteomes" id="UP000002058">
    <property type="component" value="Unassembled WGS sequence"/>
</dbReference>
<reference evidence="3" key="1">
    <citation type="journal article" date="2009" name="Genome Res.">
        <title>Comparative genomic analyses of the human fungal pathogens Coccidioides and their relatives.</title>
        <authorList>
            <person name="Sharpton T.J."/>
            <person name="Stajich J.E."/>
            <person name="Rounsley S.D."/>
            <person name="Gardner M.J."/>
            <person name="Wortman J.R."/>
            <person name="Jordar V.S."/>
            <person name="Maiti R."/>
            <person name="Kodira C.D."/>
            <person name="Neafsey D.E."/>
            <person name="Zeng Q."/>
            <person name="Hung C.-Y."/>
            <person name="McMahan C."/>
            <person name="Muszewska A."/>
            <person name="Grynberg M."/>
            <person name="Mandel M.A."/>
            <person name="Kellner E.M."/>
            <person name="Barker B.M."/>
            <person name="Galgiani J.N."/>
            <person name="Orbach M.J."/>
            <person name="Kirkland T.N."/>
            <person name="Cole G.T."/>
            <person name="Henn M.R."/>
            <person name="Birren B.W."/>
            <person name="Taylor J.W."/>
        </authorList>
    </citation>
    <scope>NUCLEOTIDE SEQUENCE [LARGE SCALE GENOMIC DNA]</scope>
    <source>
        <strain evidence="3">UAMH 1704</strain>
    </source>
</reference>
<evidence type="ECO:0000256" key="1">
    <source>
        <dbReference type="SAM" id="MobiDB-lite"/>
    </source>
</evidence>
<dbReference type="RefSeq" id="XP_002544550.1">
    <property type="nucleotide sequence ID" value="XM_002544504.1"/>
</dbReference>
<protein>
    <submittedName>
        <fullName evidence="2">Uncharacterized protein</fullName>
    </submittedName>
</protein>
<dbReference type="KEGG" id="ure:UREG_04067"/>
<feature type="compositionally biased region" description="Low complexity" evidence="1">
    <location>
        <begin position="21"/>
        <end position="30"/>
    </location>
</feature>
<dbReference type="AlphaFoldDB" id="C4JMK9"/>
<organism evidence="2 3">
    <name type="scientific">Uncinocarpus reesii (strain UAMH 1704)</name>
    <dbReference type="NCBI Taxonomy" id="336963"/>
    <lineage>
        <taxon>Eukaryota</taxon>
        <taxon>Fungi</taxon>
        <taxon>Dikarya</taxon>
        <taxon>Ascomycota</taxon>
        <taxon>Pezizomycotina</taxon>
        <taxon>Eurotiomycetes</taxon>
        <taxon>Eurotiomycetidae</taxon>
        <taxon>Onygenales</taxon>
        <taxon>Onygenaceae</taxon>
        <taxon>Uncinocarpus</taxon>
    </lineage>
</organism>
<proteinExistence type="predicted"/>
<dbReference type="InParanoid" id="C4JMK9"/>
<sequence length="230" mass="25369">MTTAPDAGAILVDGVLRDASRSASPSSSSAKGFGNDTEECAREAKMEKRKVKSPLMGVSWAREVSEKNIRQLGNENWSAGPVDGAQNYTSLDMTYVLPEKEDGHQMKRQKTESFLALSLCQRYSFGDHNELTSGLGTALDVQDDGRRRKSKQTGSNLPGVHKSAHPFRSGEPRWWRDLFGFVVQEYETCFAGLLHGGENARNIPGRSRRQKTGAIHVHLETWPSGPAHSQ</sequence>